<accession>A0ABS6UHN3</accession>
<comment type="caution">
    <text evidence="1">The sequence shown here is derived from an EMBL/GenBank/DDBJ whole genome shotgun (WGS) entry which is preliminary data.</text>
</comment>
<dbReference type="PANTHER" id="PTHR43883:SF1">
    <property type="entry name" value="GLUCONOKINASE"/>
    <property type="match status" value="1"/>
</dbReference>
<evidence type="ECO:0000313" key="1">
    <source>
        <dbReference type="EMBL" id="MBW0131748.1"/>
    </source>
</evidence>
<evidence type="ECO:0000313" key="2">
    <source>
        <dbReference type="Proteomes" id="UP000694300"/>
    </source>
</evidence>
<dbReference type="Pfam" id="PF13671">
    <property type="entry name" value="AAA_33"/>
    <property type="match status" value="1"/>
</dbReference>
<gene>
    <name evidence="1" type="ORF">I4I82_29335</name>
</gene>
<dbReference type="InterPro" id="IPR052732">
    <property type="entry name" value="Cell-binding_unc_protein"/>
</dbReference>
<reference evidence="1 2" key="1">
    <citation type="submission" date="2020-11" db="EMBL/GenBank/DDBJ databases">
        <title>Pseudonocardia abyssalis sp. nov. and Pseudonocardia oceani sp. nov., description and phylogenomic analysis of two novel actinomycetes isolated from the deep Southern Ocean.</title>
        <authorList>
            <person name="Parra J."/>
        </authorList>
    </citation>
    <scope>NUCLEOTIDE SEQUENCE [LARGE SCALE GENOMIC DNA]</scope>
    <source>
        <strain evidence="2">KRD185</strain>
    </source>
</reference>
<dbReference type="RefSeq" id="WP_218592773.1">
    <property type="nucleotide sequence ID" value="NZ_JADQDE010000306.1"/>
</dbReference>
<protein>
    <submittedName>
        <fullName evidence="1">AAA family ATPase</fullName>
    </submittedName>
</protein>
<name>A0ABS6UHN3_9PSEU</name>
<proteinExistence type="predicted"/>
<dbReference type="PANTHER" id="PTHR43883">
    <property type="entry name" value="SLR0207 PROTEIN"/>
    <property type="match status" value="1"/>
</dbReference>
<dbReference type="Proteomes" id="UP000694300">
    <property type="component" value="Unassembled WGS sequence"/>
</dbReference>
<keyword evidence="2" id="KW-1185">Reference proteome</keyword>
<dbReference type="EMBL" id="JADQDF010000001">
    <property type="protein sequence ID" value="MBW0131748.1"/>
    <property type="molecule type" value="Genomic_DNA"/>
</dbReference>
<organism evidence="1 2">
    <name type="scientific">Pseudonocardia oceani</name>
    <dbReference type="NCBI Taxonomy" id="2792013"/>
    <lineage>
        <taxon>Bacteria</taxon>
        <taxon>Bacillati</taxon>
        <taxon>Actinomycetota</taxon>
        <taxon>Actinomycetes</taxon>
        <taxon>Pseudonocardiales</taxon>
        <taxon>Pseudonocardiaceae</taxon>
        <taxon>Pseudonocardia</taxon>
    </lineage>
</organism>
<sequence length="486" mass="51874">MTPPAAVRETHVGVVVLVGDRAYKAKKPVRTAFLDFSTASRRSDALQRELDLNRRVAPDVYLGIARLTGPSLGEQTADGGEPVLVMRRMPDERRLAERVRSGADVGGDLRAVARLLAAFHARAERSAAIDADGGAAALTARWTANLAELVPYRGRVLAPEVVDDIGERVHRFLAGRGPLLADRVAQHRIVDGHGDLIAEDVFCLDDGPRVLDCLEFDDRLRHVDGLDDAAFLAMDLEHLGRPDLAATFLDDYAEFSGDPAPTALRHHYVAYRAVVRAKVACLRHDQGGPAAAADAAAHAALALHRLEAGEVRLVLVGGLPGTGKTTLAHGLADRFGAVVLSSDRVRKELAGVDPESPAAAAFGDGLYRAEHTDRVYAELLRRAEALLARGESVVLDASWTAARHRDRADAVARRAVTPLIALRCSAEQVLARRRILERTGGPSDATPEVAAAMAAAADPWPDAVVVPTSSGPAAALDRASAAWQER</sequence>